<organism evidence="2 3">
    <name type="scientific">Hallella bergensis DSM 17361</name>
    <dbReference type="NCBI Taxonomy" id="585502"/>
    <lineage>
        <taxon>Bacteria</taxon>
        <taxon>Pseudomonadati</taxon>
        <taxon>Bacteroidota</taxon>
        <taxon>Bacteroidia</taxon>
        <taxon>Bacteroidales</taxon>
        <taxon>Prevotellaceae</taxon>
        <taxon>Hallella</taxon>
    </lineage>
</organism>
<reference evidence="2 3" key="1">
    <citation type="submission" date="2009-10" db="EMBL/GenBank/DDBJ databases">
        <authorList>
            <person name="Qin X."/>
            <person name="Bachman B."/>
            <person name="Battles P."/>
            <person name="Bell A."/>
            <person name="Bess C."/>
            <person name="Bickham C."/>
            <person name="Chaboub L."/>
            <person name="Chen D."/>
            <person name="Coyle M."/>
            <person name="Deiros D.R."/>
            <person name="Dinh H."/>
            <person name="Forbes L."/>
            <person name="Fowler G."/>
            <person name="Francisco L."/>
            <person name="Fu Q."/>
            <person name="Gubbala S."/>
            <person name="Hale W."/>
            <person name="Han Y."/>
            <person name="Hemphill L."/>
            <person name="Highlander S.K."/>
            <person name="Hirani K."/>
            <person name="Hogues M."/>
            <person name="Jackson L."/>
            <person name="Jakkamsetti A."/>
            <person name="Javaid M."/>
            <person name="Jiang H."/>
            <person name="Korchina V."/>
            <person name="Kovar C."/>
            <person name="Lara F."/>
            <person name="Lee S."/>
            <person name="Mata R."/>
            <person name="Mathew T."/>
            <person name="Moen C."/>
            <person name="Morales K."/>
            <person name="Munidasa M."/>
            <person name="Nazareth L."/>
            <person name="Ngo R."/>
            <person name="Nguyen L."/>
            <person name="Okwuonu G."/>
            <person name="Ongeri F."/>
            <person name="Patil S."/>
            <person name="Petrosino J."/>
            <person name="Pham C."/>
            <person name="Pham P."/>
            <person name="Pu L.-L."/>
            <person name="Puazo M."/>
            <person name="Raj R."/>
            <person name="Reid J."/>
            <person name="Rouhana J."/>
            <person name="Saada N."/>
            <person name="Shang Y."/>
            <person name="Simmons D."/>
            <person name="Thornton R."/>
            <person name="Warren J."/>
            <person name="Weissenberger G."/>
            <person name="Zhang J."/>
            <person name="Zhang L."/>
            <person name="Zhou C."/>
            <person name="Zhu D."/>
            <person name="Muzny D."/>
            <person name="Worley K."/>
            <person name="Gibbs R."/>
        </authorList>
    </citation>
    <scope>NUCLEOTIDE SEQUENCE [LARGE SCALE GENOMIC DNA]</scope>
    <source>
        <strain evidence="2 3">DSM 17361</strain>
    </source>
</reference>
<dbReference type="Proteomes" id="UP000003160">
    <property type="component" value="Unassembled WGS sequence"/>
</dbReference>
<dbReference type="Gene3D" id="2.60.120.260">
    <property type="entry name" value="Galactose-binding domain-like"/>
    <property type="match status" value="1"/>
</dbReference>
<keyword evidence="1" id="KW-0175">Coiled coil</keyword>
<keyword evidence="3" id="KW-1185">Reference proteome</keyword>
<proteinExistence type="predicted"/>
<evidence type="ECO:0000256" key="1">
    <source>
        <dbReference type="SAM" id="Coils"/>
    </source>
</evidence>
<accession>D1Q096</accession>
<name>D1Q096_9BACT</name>
<dbReference type="OrthoDB" id="1060853at2"/>
<feature type="coiled-coil region" evidence="1">
    <location>
        <begin position="1111"/>
        <end position="1145"/>
    </location>
</feature>
<dbReference type="EMBL" id="ACKS01000108">
    <property type="protein sequence ID" value="EFA42881.1"/>
    <property type="molecule type" value="Genomic_DNA"/>
</dbReference>
<dbReference type="HOGENOM" id="CLU_244548_0_0_10"/>
<protein>
    <submittedName>
        <fullName evidence="2">Uncharacterized protein</fullName>
    </submittedName>
</protein>
<feature type="coiled-coil region" evidence="1">
    <location>
        <begin position="1211"/>
        <end position="1238"/>
    </location>
</feature>
<evidence type="ECO:0000313" key="2">
    <source>
        <dbReference type="EMBL" id="EFA42881.1"/>
    </source>
</evidence>
<gene>
    <name evidence="2" type="ORF">HMPREF0645_2631</name>
</gene>
<comment type="caution">
    <text evidence="2">The sequence shown here is derived from an EMBL/GenBank/DDBJ whole genome shotgun (WGS) entry which is preliminary data.</text>
</comment>
<evidence type="ECO:0000313" key="3">
    <source>
        <dbReference type="Proteomes" id="UP000003160"/>
    </source>
</evidence>
<sequence length="1594" mass="177644">MTIYNINGTKLLDAILTEGGEHEEELGKTNLVRLSWNSDKKVTLPAGAYIIPFNDGLKYRLLDTYTPSEDSKQFKYAPEFHHPLMILSRVPFLYSTTDQSGTPVKQQDWSFDGLTATALQHVCDAINEAFGFTTETDKFTYTLCGTVDGSVNFSVSSNDILSVISLIAQACKSNSCEGHLSWEHRTLYFGQVSVNLGEDVPLLKVHGNLQVASVTASKEAYYNCFYPQGSTKNMSSKAQVGTGNVATLARLCLNTDNYPDGCIYIGTDGKIIPKPAFDASNAVRQTLALSFDDVYPHINLYAYNIRKRTQYVKNGDTGEYMKDKVFTIWYMRLAYCTTEKDATRTPVNTTTDKDEQGKPVTHYWYDYELDPKKQVLQGHSLMGTFKVNTHTTNNQYDALTQALVGQPNGQDGFEFAYHEKSRDIPANSTTGDSGVSVQKGDYEIIKYQSGDVIIPSNEEDGLIPRGNRLPDLTCNIVILFNIVMGEYETTLAQEELATRTIKEIERRTRDNNNYTAPSNAVEFEKKNPNLYIGQQVTYDDGQGYQLSTRVIKLVTKLDYPIIQEITVGNQAVKGNITQLKEDVKNILSGNFSGGGLNERQVSDIIRNYTGKHFLSKLQDDTARGLITFLKGLVAQAVSYFKGIVNNGNIINTGDIVTRNLRVTEKATFFQLEIQKAKAAGGMTVHSAGTFHIDAVEEATDTDGYVCYQRAEQDGVKLLQRCEVSDQMMCSNGMNILKGGKGNHFYWRKVTDAPKEVVTHTINGKEEKCLKIVLSKTDHSKNTVDIPQVGDDLVQIGNPDNKERQSVIMTCAYNSFDPDLEAPYWVQYTGVKNYELSKYKRTWFAANGSQVTGNFKVQSDNGGEESIEDYMKGLASDSNMEMWNVSFSIRNITGKQGETFSLKVVRIVGDKAEEVDGAALSAAGADLLLFSDDMGMEIRVQPGVNYLTANYGYRRYLVARVVRNDSDVTLAQDTIYAEAMDGKPGKDAVSYKLIPIQEAAVAYKAENGDKLVRLLLKYKVQKTVGEVTQELALGDEGITLSVVGITETFVLTDGAYVLDKKNIPYKEENIETYVVTLTKGSNIVDQRIVPITFKPSVVFDIDTVNGTITSQIEAANGKINSVERDLNQTKATVGDLNEQYTQLNMKSDAISLTVNNGTRPNLLWGSDLDLSEVQNKIQLAYDNGNIIKQKTAKKEDLQRQLDATPTNDTAKRNDLQKQINDCNNEINTARNRVNECKVAIEKHLGVKMEEIKVDSKEYFQHLKGGGVAGSDALMFKSKDGVARWTNIKWEKIKVKPNTVYTMSAWVKFKPNKEDVNQIYVGVIETESSQGLAFMEGSDNQYYLGEINQWERRHWTFKTNDKTLLTVLFAHSGTDESLMWLCRPKLEESDKATPWCEYDGTVEALLASGLDIKNRKMIATTDNFMVQNNKGEWTFLLDENGHINAKLISAESITAQKIAQPFVEQKSFDLLMTSPSLSWYITKGDNINGRYVLASELNGAVLNIYNYTTETIWFYSTLAAGKTTHPNKTLNVRVEIEPGAMFRAIGVPIEGVEMATDNGTTTLVALVPLVPMELTSLSGDMRAKYIGVVKGFLTIR</sequence>